<gene>
    <name evidence="1" type="ORF">KOM_12_95</name>
</gene>
<reference evidence="1" key="1">
    <citation type="submission" date="2021-06" db="EMBL/GenBank/DDBJ databases">
        <authorList>
            <person name="Rolland C."/>
        </authorList>
    </citation>
    <scope>NUCLEOTIDE SEQUENCE</scope>
    <source>
        <strain evidence="1">347.936635</strain>
    </source>
</reference>
<keyword evidence="1" id="KW-0472">Membrane</keyword>
<evidence type="ECO:0000313" key="1">
    <source>
        <dbReference type="EMBL" id="QYA18365.1"/>
    </source>
</evidence>
<name>A0A8F8PMB2_9VIRU</name>
<organism evidence="1">
    <name type="scientific">Clandestinovirus</name>
    <dbReference type="NCBI Taxonomy" id="2831644"/>
    <lineage>
        <taxon>Viruses</taxon>
    </lineage>
</organism>
<keyword evidence="1" id="KW-0812">Transmembrane</keyword>
<accession>A0A8F8PMB2</accession>
<dbReference type="EMBL" id="MZ420154">
    <property type="protein sequence ID" value="QYA18365.1"/>
    <property type="molecule type" value="Genomic_DNA"/>
</dbReference>
<sequence>MSDFQTDWYSRWDNAKKGNCISVNAFDLIKPYIIDESEELKIETMDEEEYGIDFETVHATKQESKFPNAFLYCLYRYTQEDCNYAFKDFEIVVAHDTIDASLLEAGTLSILIGARIITVSIEYALLMASIAGKHPYIDENDPQLVIYPVMVTFGLPGGVLIPSKDSVMRKYHRACISLRAPDFGHETYLRFKKYDKRSLNHLQHFTTGVNIFGCFPLSTDQTKIRPNDYSECEIDTPRLMGFVIPYRSFMSGVRSVRLLVERSTVFPTTFREIIFDDHEIHLVKQPNGKKLCYIFGISSMFRDPELFVRWVKNNTIAISTEADEDYGSGTCHKHSKPYTTNLMDNCGDIKIEMDIDESEEFYKMKIPDEIGAVPASYYYTSDEECENDEKTPTFSLYSIEETFLGMTDIENGNI</sequence>
<protein>
    <submittedName>
        <fullName evidence="1">Transmembrane protein</fullName>
    </submittedName>
</protein>
<proteinExistence type="predicted"/>